<protein>
    <submittedName>
        <fullName evidence="2">Uncharacterized protein</fullName>
    </submittedName>
</protein>
<dbReference type="GeneID" id="25915180"/>
<proteinExistence type="predicted"/>
<name>A0A0L0F7P8_9EUKA</name>
<dbReference type="EMBL" id="KQ246543">
    <property type="protein sequence ID" value="KNC72762.1"/>
    <property type="molecule type" value="Genomic_DNA"/>
</dbReference>
<gene>
    <name evidence="2" type="ORF">SARC_14676</name>
</gene>
<evidence type="ECO:0000313" key="2">
    <source>
        <dbReference type="EMBL" id="KNC72762.1"/>
    </source>
</evidence>
<reference evidence="2 3" key="1">
    <citation type="submission" date="2011-02" db="EMBL/GenBank/DDBJ databases">
        <title>The Genome Sequence of Sphaeroforma arctica JP610.</title>
        <authorList>
            <consortium name="The Broad Institute Genome Sequencing Platform"/>
            <person name="Russ C."/>
            <person name="Cuomo C."/>
            <person name="Young S.K."/>
            <person name="Zeng Q."/>
            <person name="Gargeya S."/>
            <person name="Alvarado L."/>
            <person name="Berlin A."/>
            <person name="Chapman S.B."/>
            <person name="Chen Z."/>
            <person name="Freedman E."/>
            <person name="Gellesch M."/>
            <person name="Goldberg J."/>
            <person name="Griggs A."/>
            <person name="Gujja S."/>
            <person name="Heilman E."/>
            <person name="Heiman D."/>
            <person name="Howarth C."/>
            <person name="Mehta T."/>
            <person name="Neiman D."/>
            <person name="Pearson M."/>
            <person name="Roberts A."/>
            <person name="Saif S."/>
            <person name="Shea T."/>
            <person name="Shenoy N."/>
            <person name="Sisk P."/>
            <person name="Stolte C."/>
            <person name="Sykes S."/>
            <person name="White J."/>
            <person name="Yandava C."/>
            <person name="Burger G."/>
            <person name="Gray M.W."/>
            <person name="Holland P.W.H."/>
            <person name="King N."/>
            <person name="Lang F.B.F."/>
            <person name="Roger A.J."/>
            <person name="Ruiz-Trillo I."/>
            <person name="Haas B."/>
            <person name="Nusbaum C."/>
            <person name="Birren B."/>
        </authorList>
    </citation>
    <scope>NUCLEOTIDE SEQUENCE [LARGE SCALE GENOMIC DNA]</scope>
    <source>
        <strain evidence="2 3">JP610</strain>
    </source>
</reference>
<accession>A0A0L0F7P8</accession>
<organism evidence="2 3">
    <name type="scientific">Sphaeroforma arctica JP610</name>
    <dbReference type="NCBI Taxonomy" id="667725"/>
    <lineage>
        <taxon>Eukaryota</taxon>
        <taxon>Ichthyosporea</taxon>
        <taxon>Ichthyophonida</taxon>
        <taxon>Sphaeroforma</taxon>
    </lineage>
</organism>
<feature type="region of interest" description="Disordered" evidence="1">
    <location>
        <begin position="1"/>
        <end position="25"/>
    </location>
</feature>
<evidence type="ECO:0000313" key="3">
    <source>
        <dbReference type="Proteomes" id="UP000054560"/>
    </source>
</evidence>
<dbReference type="RefSeq" id="XP_014146664.1">
    <property type="nucleotide sequence ID" value="XM_014291189.1"/>
</dbReference>
<keyword evidence="3" id="KW-1185">Reference proteome</keyword>
<dbReference type="Proteomes" id="UP000054560">
    <property type="component" value="Unassembled WGS sequence"/>
</dbReference>
<dbReference type="AlphaFoldDB" id="A0A0L0F7P8"/>
<feature type="non-terminal residue" evidence="2">
    <location>
        <position position="89"/>
    </location>
</feature>
<evidence type="ECO:0000256" key="1">
    <source>
        <dbReference type="SAM" id="MobiDB-lite"/>
    </source>
</evidence>
<sequence>MEAMGGHKPPKPMANRQHSSSGTKNVLIAPVKTSFEYVKVRVLCYHYHEGQQFQTLADEFHELNSQTCALPAGLTTKPAAEGLLFHIHG</sequence>